<sequence>MQLAKAKIKKTCDLTSFPILTVQTCFADTLPLHDIVRGVRITNGSPRRHSCALWQMLQFKNFSFLSSSEIQQQKVGEEGDRVVCSNGSTFTKVLHVQRSFTDC</sequence>
<protein>
    <submittedName>
        <fullName evidence="1">Uncharacterized protein</fullName>
    </submittedName>
</protein>
<organism evidence="1">
    <name type="scientific">Schistocephalus solidus</name>
    <name type="common">Tapeworm</name>
    <dbReference type="NCBI Taxonomy" id="70667"/>
    <lineage>
        <taxon>Eukaryota</taxon>
        <taxon>Metazoa</taxon>
        <taxon>Spiralia</taxon>
        <taxon>Lophotrochozoa</taxon>
        <taxon>Platyhelminthes</taxon>
        <taxon>Cestoda</taxon>
        <taxon>Eucestoda</taxon>
        <taxon>Diphyllobothriidea</taxon>
        <taxon>Diphyllobothriidae</taxon>
        <taxon>Schistocephalus</taxon>
    </lineage>
</organism>
<evidence type="ECO:0000313" key="1">
    <source>
        <dbReference type="EMBL" id="JAP40359.1"/>
    </source>
</evidence>
<dbReference type="EMBL" id="GEEE01022866">
    <property type="protein sequence ID" value="JAP40359.1"/>
    <property type="molecule type" value="Transcribed_RNA"/>
</dbReference>
<reference evidence="1" key="1">
    <citation type="submission" date="2016-01" db="EMBL/GenBank/DDBJ databases">
        <title>Reference transcriptome for the parasite Schistocephalus solidus: insights into the molecular evolution of parasitism.</title>
        <authorList>
            <person name="Hebert F.O."/>
            <person name="Grambauer S."/>
            <person name="Barber I."/>
            <person name="Landry C.R."/>
            <person name="Aubin-Horth N."/>
        </authorList>
    </citation>
    <scope>NUCLEOTIDE SEQUENCE</scope>
</reference>
<proteinExistence type="predicted"/>
<accession>A0A0X3NK81</accession>
<gene>
    <name evidence="1" type="ORF">TR143605</name>
</gene>
<dbReference type="AlphaFoldDB" id="A0A0X3NK81"/>
<name>A0A0X3NK81_SCHSO</name>